<protein>
    <submittedName>
        <fullName evidence="1">Uncharacterized protein</fullName>
    </submittedName>
</protein>
<evidence type="ECO:0000313" key="2">
    <source>
        <dbReference type="Proteomes" id="UP000324800"/>
    </source>
</evidence>
<reference evidence="1 2" key="1">
    <citation type="submission" date="2019-03" db="EMBL/GenBank/DDBJ databases">
        <title>Single cell metagenomics reveals metabolic interactions within the superorganism composed of flagellate Streblomastix strix and complex community of Bacteroidetes bacteria on its surface.</title>
        <authorList>
            <person name="Treitli S.C."/>
            <person name="Kolisko M."/>
            <person name="Husnik F."/>
            <person name="Keeling P."/>
            <person name="Hampl V."/>
        </authorList>
    </citation>
    <scope>NUCLEOTIDE SEQUENCE [LARGE SCALE GENOMIC DNA]</scope>
    <source>
        <strain evidence="1">ST1C</strain>
    </source>
</reference>
<feature type="non-terminal residue" evidence="1">
    <location>
        <position position="46"/>
    </location>
</feature>
<dbReference type="AlphaFoldDB" id="A0A5J4PS78"/>
<sequence>MHQMQLNRWQYSIVLYSTSIDEIASAAALAAVTQADEDDLQEQDEM</sequence>
<organism evidence="1 2">
    <name type="scientific">Streblomastix strix</name>
    <dbReference type="NCBI Taxonomy" id="222440"/>
    <lineage>
        <taxon>Eukaryota</taxon>
        <taxon>Metamonada</taxon>
        <taxon>Preaxostyla</taxon>
        <taxon>Oxymonadida</taxon>
        <taxon>Streblomastigidae</taxon>
        <taxon>Streblomastix</taxon>
    </lineage>
</organism>
<accession>A0A5J4PS78</accession>
<gene>
    <name evidence="1" type="ORF">EZS28_055926</name>
</gene>
<dbReference type="EMBL" id="SNRW01048790">
    <property type="protein sequence ID" value="KAA6312427.1"/>
    <property type="molecule type" value="Genomic_DNA"/>
</dbReference>
<proteinExistence type="predicted"/>
<evidence type="ECO:0000313" key="1">
    <source>
        <dbReference type="EMBL" id="KAA6312427.1"/>
    </source>
</evidence>
<name>A0A5J4PS78_9EUKA</name>
<dbReference type="Proteomes" id="UP000324800">
    <property type="component" value="Unassembled WGS sequence"/>
</dbReference>
<comment type="caution">
    <text evidence="1">The sequence shown here is derived from an EMBL/GenBank/DDBJ whole genome shotgun (WGS) entry which is preliminary data.</text>
</comment>